<feature type="chain" id="PRO_5045234431" evidence="1">
    <location>
        <begin position="24"/>
        <end position="101"/>
    </location>
</feature>
<sequence length="101" mass="11455">MKAKSARCWMMVWLLVASTTALARGPLRASEGNTSGWHLMSAQERIDHQSKIRSFKTLEACRAYQAEHHQLMLARAQSQGQPLRLNHRDFCAHLSADKARP</sequence>
<name>A0ABM7MGH3_9BURK</name>
<gene>
    <name evidence="2" type="ORF">MIZ03_0128</name>
</gene>
<dbReference type="EMBL" id="AP024238">
    <property type="protein sequence ID" value="BCO25268.1"/>
    <property type="molecule type" value="Genomic_DNA"/>
</dbReference>
<accession>A0ABM7MGH3</accession>
<feature type="signal peptide" evidence="1">
    <location>
        <begin position="1"/>
        <end position="23"/>
    </location>
</feature>
<evidence type="ECO:0000313" key="2">
    <source>
        <dbReference type="EMBL" id="BCO25268.1"/>
    </source>
</evidence>
<organism evidence="2 3">
    <name type="scientific">Rhodoferax lithotrophicus</name>
    <dbReference type="NCBI Taxonomy" id="2798804"/>
    <lineage>
        <taxon>Bacteria</taxon>
        <taxon>Pseudomonadati</taxon>
        <taxon>Pseudomonadota</taxon>
        <taxon>Betaproteobacteria</taxon>
        <taxon>Burkholderiales</taxon>
        <taxon>Comamonadaceae</taxon>
        <taxon>Rhodoferax</taxon>
    </lineage>
</organism>
<protein>
    <submittedName>
        <fullName evidence="2">Uncharacterized protein</fullName>
    </submittedName>
</protein>
<evidence type="ECO:0000256" key="1">
    <source>
        <dbReference type="SAM" id="SignalP"/>
    </source>
</evidence>
<keyword evidence="3" id="KW-1185">Reference proteome</keyword>
<dbReference type="RefSeq" id="WP_223906634.1">
    <property type="nucleotide sequence ID" value="NZ_AP024238.1"/>
</dbReference>
<evidence type="ECO:0000313" key="3">
    <source>
        <dbReference type="Proteomes" id="UP000824366"/>
    </source>
</evidence>
<proteinExistence type="predicted"/>
<keyword evidence="1" id="KW-0732">Signal</keyword>
<dbReference type="Proteomes" id="UP000824366">
    <property type="component" value="Chromosome"/>
</dbReference>
<reference evidence="2 3" key="1">
    <citation type="journal article" date="2021" name="Microbiol. Spectr.">
        <title>A Single Bacterium Capable of Oxidation and Reduction of Iron at Circumneutral pH.</title>
        <authorList>
            <person name="Kato S."/>
            <person name="Ohkuma M."/>
        </authorList>
    </citation>
    <scope>NUCLEOTIDE SEQUENCE [LARGE SCALE GENOMIC DNA]</scope>
    <source>
        <strain evidence="2 3">MIZ03</strain>
    </source>
</reference>